<dbReference type="GO" id="GO:0005524">
    <property type="term" value="F:ATP binding"/>
    <property type="evidence" value="ECO:0007669"/>
    <property type="project" value="UniProtKB-KW"/>
</dbReference>
<keyword evidence="3 4" id="KW-0067">ATP-binding</keyword>
<dbReference type="EMBL" id="FOKY01000001">
    <property type="protein sequence ID" value="SFB68513.1"/>
    <property type="molecule type" value="Genomic_DNA"/>
</dbReference>
<gene>
    <name evidence="6" type="ORF">SAMN02745150_00186</name>
</gene>
<dbReference type="InterPro" id="IPR037171">
    <property type="entry name" value="NagB/RpiA_transferase-like"/>
</dbReference>
<keyword evidence="7" id="KW-1185">Reference proteome</keyword>
<evidence type="ECO:0000256" key="3">
    <source>
        <dbReference type="ARBA" id="ARBA00022840"/>
    </source>
</evidence>
<dbReference type="InterPro" id="IPR024185">
    <property type="entry name" value="FTHF_cligase-like_sf"/>
</dbReference>
<dbReference type="OrthoDB" id="9801938at2"/>
<dbReference type="STRING" id="34097.SAMN02745150_00186"/>
<comment type="cofactor">
    <cofactor evidence="5">
        <name>Mg(2+)</name>
        <dbReference type="ChEBI" id="CHEBI:18420"/>
    </cofactor>
</comment>
<keyword evidence="2 4" id="KW-0547">Nucleotide-binding</keyword>
<comment type="catalytic activity">
    <reaction evidence="5">
        <text>(6S)-5-formyl-5,6,7,8-tetrahydrofolate + ATP = (6R)-5,10-methenyltetrahydrofolate + ADP + phosphate</text>
        <dbReference type="Rhea" id="RHEA:10488"/>
        <dbReference type="ChEBI" id="CHEBI:30616"/>
        <dbReference type="ChEBI" id="CHEBI:43474"/>
        <dbReference type="ChEBI" id="CHEBI:57455"/>
        <dbReference type="ChEBI" id="CHEBI:57457"/>
        <dbReference type="ChEBI" id="CHEBI:456216"/>
        <dbReference type="EC" id="6.3.3.2"/>
    </reaction>
</comment>
<evidence type="ECO:0000256" key="4">
    <source>
        <dbReference type="PIRSR" id="PIRSR006806-1"/>
    </source>
</evidence>
<dbReference type="GO" id="GO:0035999">
    <property type="term" value="P:tetrahydrofolate interconversion"/>
    <property type="evidence" value="ECO:0007669"/>
    <property type="project" value="TreeGrafter"/>
</dbReference>
<dbReference type="GO" id="GO:0030272">
    <property type="term" value="F:5-formyltetrahydrofolate cyclo-ligase activity"/>
    <property type="evidence" value="ECO:0007669"/>
    <property type="project" value="UniProtKB-EC"/>
</dbReference>
<dbReference type="Proteomes" id="UP000240042">
    <property type="component" value="Unassembled WGS sequence"/>
</dbReference>
<dbReference type="EC" id="6.3.3.2" evidence="5"/>
<evidence type="ECO:0000256" key="5">
    <source>
        <dbReference type="RuleBase" id="RU361279"/>
    </source>
</evidence>
<dbReference type="InterPro" id="IPR002698">
    <property type="entry name" value="FTHF_cligase"/>
</dbReference>
<dbReference type="AlphaFoldDB" id="A0A1I1D7H9"/>
<dbReference type="NCBIfam" id="TIGR02727">
    <property type="entry name" value="MTHFS_bact"/>
    <property type="match status" value="1"/>
</dbReference>
<feature type="binding site" evidence="4">
    <location>
        <begin position="150"/>
        <end position="158"/>
    </location>
    <ligand>
        <name>ATP</name>
        <dbReference type="ChEBI" id="CHEBI:30616"/>
    </ligand>
</feature>
<dbReference type="GO" id="GO:0046872">
    <property type="term" value="F:metal ion binding"/>
    <property type="evidence" value="ECO:0007669"/>
    <property type="project" value="UniProtKB-KW"/>
</dbReference>
<protein>
    <recommendedName>
        <fullName evidence="5">5-formyltetrahydrofolate cyclo-ligase</fullName>
        <ecNumber evidence="5">6.3.3.2</ecNumber>
    </recommendedName>
</protein>
<accession>A0A1I1D7H9</accession>
<dbReference type="GO" id="GO:0009396">
    <property type="term" value="P:folic acid-containing compound biosynthetic process"/>
    <property type="evidence" value="ECO:0007669"/>
    <property type="project" value="TreeGrafter"/>
</dbReference>
<proteinExistence type="inferred from homology"/>
<organism evidence="6 7">
    <name type="scientific">Brevinema andersonii</name>
    <dbReference type="NCBI Taxonomy" id="34097"/>
    <lineage>
        <taxon>Bacteria</taxon>
        <taxon>Pseudomonadati</taxon>
        <taxon>Spirochaetota</taxon>
        <taxon>Spirochaetia</taxon>
        <taxon>Brevinematales</taxon>
        <taxon>Brevinemataceae</taxon>
        <taxon>Brevinema</taxon>
    </lineage>
</organism>
<evidence type="ECO:0000313" key="7">
    <source>
        <dbReference type="Proteomes" id="UP000240042"/>
    </source>
</evidence>
<keyword evidence="6" id="KW-0436">Ligase</keyword>
<dbReference type="RefSeq" id="WP_092317328.1">
    <property type="nucleotide sequence ID" value="NZ_FOKY01000001.1"/>
</dbReference>
<dbReference type="Gene3D" id="3.40.50.10420">
    <property type="entry name" value="NagB/RpiA/CoA transferase-like"/>
    <property type="match status" value="1"/>
</dbReference>
<sequence length="215" mass="24242">MKKRQFYGIKSTCSAKNKFMDISSRKKMLRSEIEKSFKLFSISISEKYEKSKQLCLRGEHLLPQSGVCAFYAAIDFEPDLSLLAEKALQLRLKILFPRICCKSMHFCTVSNLQQLKPGTFGILAPETPIHHQKIDVFFVPGLAFDASGGRLGRGGGYYDRFLSIFPQAFKVGVCFEQAILPKIPVDRHDITMDAILTESRIIFCSDTKNPSSSDV</sequence>
<evidence type="ECO:0000313" key="6">
    <source>
        <dbReference type="EMBL" id="SFB68513.1"/>
    </source>
</evidence>
<dbReference type="PIRSF" id="PIRSF006806">
    <property type="entry name" value="FTHF_cligase"/>
    <property type="match status" value="1"/>
</dbReference>
<keyword evidence="5" id="KW-0479">Metal-binding</keyword>
<dbReference type="PANTHER" id="PTHR23407">
    <property type="entry name" value="ATPASE INHIBITOR/5-FORMYLTETRAHYDROFOLATE CYCLO-LIGASE"/>
    <property type="match status" value="1"/>
</dbReference>
<keyword evidence="5" id="KW-0460">Magnesium</keyword>
<dbReference type="Pfam" id="PF01812">
    <property type="entry name" value="5-FTHF_cyc-lig"/>
    <property type="match status" value="1"/>
</dbReference>
<evidence type="ECO:0000256" key="1">
    <source>
        <dbReference type="ARBA" id="ARBA00010638"/>
    </source>
</evidence>
<feature type="binding site" evidence="4">
    <location>
        <begin position="26"/>
        <end position="30"/>
    </location>
    <ligand>
        <name>ATP</name>
        <dbReference type="ChEBI" id="CHEBI:30616"/>
    </ligand>
</feature>
<evidence type="ECO:0000256" key="2">
    <source>
        <dbReference type="ARBA" id="ARBA00022741"/>
    </source>
</evidence>
<reference evidence="7" key="1">
    <citation type="submission" date="2016-10" db="EMBL/GenBank/DDBJ databases">
        <authorList>
            <person name="Varghese N."/>
            <person name="Submissions S."/>
        </authorList>
    </citation>
    <scope>NUCLEOTIDE SEQUENCE [LARGE SCALE GENOMIC DNA]</scope>
    <source>
        <strain evidence="7">ATCC 43811</strain>
    </source>
</reference>
<comment type="similarity">
    <text evidence="1 5">Belongs to the 5-formyltetrahydrofolate cyclo-ligase family.</text>
</comment>
<feature type="binding site" evidence="4">
    <location>
        <position position="77"/>
    </location>
    <ligand>
        <name>substrate</name>
    </ligand>
</feature>
<name>A0A1I1D7H9_BREAD</name>
<dbReference type="SUPFAM" id="SSF100950">
    <property type="entry name" value="NagB/RpiA/CoA transferase-like"/>
    <property type="match status" value="1"/>
</dbReference>
<dbReference type="PANTHER" id="PTHR23407:SF1">
    <property type="entry name" value="5-FORMYLTETRAHYDROFOLATE CYCLO-LIGASE"/>
    <property type="match status" value="1"/>
</dbReference>